<gene>
    <name evidence="6" type="ORF">J1C56_01875</name>
</gene>
<comment type="similarity">
    <text evidence="1">Belongs to the sigma-70 factor family. ECF subfamily.</text>
</comment>
<dbReference type="Proteomes" id="UP001138921">
    <property type="component" value="Unassembled WGS sequence"/>
</dbReference>
<dbReference type="InterPro" id="IPR036388">
    <property type="entry name" value="WH-like_DNA-bd_sf"/>
</dbReference>
<dbReference type="InterPro" id="IPR039425">
    <property type="entry name" value="RNA_pol_sigma-70-like"/>
</dbReference>
<dbReference type="GO" id="GO:0016987">
    <property type="term" value="F:sigma factor activity"/>
    <property type="evidence" value="ECO:0007669"/>
    <property type="project" value="UniProtKB-KW"/>
</dbReference>
<dbReference type="NCBIfam" id="TIGR02937">
    <property type="entry name" value="sigma70-ECF"/>
    <property type="match status" value="1"/>
</dbReference>
<dbReference type="InterPro" id="IPR013325">
    <property type="entry name" value="RNA_pol_sigma_r2"/>
</dbReference>
<evidence type="ECO:0000256" key="4">
    <source>
        <dbReference type="ARBA" id="ARBA00023163"/>
    </source>
</evidence>
<dbReference type="RefSeq" id="WP_214385461.1">
    <property type="nucleotide sequence ID" value="NZ_JAFLWW010000001.1"/>
</dbReference>
<organism evidence="6 7">
    <name type="scientific">Aminobacter anthyllidis</name>
    <dbReference type="NCBI Taxonomy" id="1035067"/>
    <lineage>
        <taxon>Bacteria</taxon>
        <taxon>Pseudomonadati</taxon>
        <taxon>Pseudomonadota</taxon>
        <taxon>Alphaproteobacteria</taxon>
        <taxon>Hyphomicrobiales</taxon>
        <taxon>Phyllobacteriaceae</taxon>
        <taxon>Aminobacter</taxon>
    </lineage>
</organism>
<protein>
    <submittedName>
        <fullName evidence="6">Sigma-70 family RNA polymerase sigma factor</fullName>
    </submittedName>
</protein>
<reference evidence="6" key="2">
    <citation type="submission" date="2021-03" db="EMBL/GenBank/DDBJ databases">
        <authorList>
            <person name="Artuso I."/>
            <person name="Turrini P."/>
            <person name="Pirolo M."/>
            <person name="Lugli G.A."/>
            <person name="Ventura M."/>
            <person name="Visca P."/>
        </authorList>
    </citation>
    <scope>NUCLEOTIDE SEQUENCE</scope>
    <source>
        <strain evidence="6">LMG 26462</strain>
    </source>
</reference>
<dbReference type="InterPro" id="IPR014284">
    <property type="entry name" value="RNA_pol_sigma-70_dom"/>
</dbReference>
<dbReference type="SUPFAM" id="SSF88946">
    <property type="entry name" value="Sigma2 domain of RNA polymerase sigma factors"/>
    <property type="match status" value="1"/>
</dbReference>
<evidence type="ECO:0000256" key="3">
    <source>
        <dbReference type="ARBA" id="ARBA00023082"/>
    </source>
</evidence>
<evidence type="ECO:0000259" key="5">
    <source>
        <dbReference type="Pfam" id="PF04542"/>
    </source>
</evidence>
<proteinExistence type="inferred from homology"/>
<dbReference type="InterPro" id="IPR007627">
    <property type="entry name" value="RNA_pol_sigma70_r2"/>
</dbReference>
<sequence length="174" mass="19168">MVDSEFGLAVEAQRAGLKASAMKLARNVDTANDLVQEAMAKALRYEGRLAPDTNIGAWMTTVLRNEFFTQARKSQRVAALDDPDAIIAMMPAPDDQAAALEAKDALARVFELPARDCSDLMMVGAGFTYDEIAERDGSTMKAVKSRICRGREELQQRLDHQPSRLLAAYRTPHP</sequence>
<comment type="caution">
    <text evidence="6">The sequence shown here is derived from an EMBL/GenBank/DDBJ whole genome shotgun (WGS) entry which is preliminary data.</text>
</comment>
<dbReference type="GO" id="GO:0006352">
    <property type="term" value="P:DNA-templated transcription initiation"/>
    <property type="evidence" value="ECO:0007669"/>
    <property type="project" value="InterPro"/>
</dbReference>
<dbReference type="PANTHER" id="PTHR43133">
    <property type="entry name" value="RNA POLYMERASE ECF-TYPE SIGMA FACTO"/>
    <property type="match status" value="1"/>
</dbReference>
<dbReference type="InterPro" id="IPR013324">
    <property type="entry name" value="RNA_pol_sigma_r3/r4-like"/>
</dbReference>
<dbReference type="SUPFAM" id="SSF88659">
    <property type="entry name" value="Sigma3 and sigma4 domains of RNA polymerase sigma factors"/>
    <property type="match status" value="1"/>
</dbReference>
<keyword evidence="3" id="KW-0731">Sigma factor</keyword>
<keyword evidence="2" id="KW-0805">Transcription regulation</keyword>
<evidence type="ECO:0000256" key="2">
    <source>
        <dbReference type="ARBA" id="ARBA00023015"/>
    </source>
</evidence>
<keyword evidence="7" id="KW-1185">Reference proteome</keyword>
<name>A0A9X1A6Z7_9HYPH</name>
<dbReference type="PANTHER" id="PTHR43133:SF25">
    <property type="entry name" value="RNA POLYMERASE SIGMA FACTOR RFAY-RELATED"/>
    <property type="match status" value="1"/>
</dbReference>
<dbReference type="EMBL" id="JAFLWW010000001">
    <property type="protein sequence ID" value="MBT1154333.1"/>
    <property type="molecule type" value="Genomic_DNA"/>
</dbReference>
<dbReference type="AlphaFoldDB" id="A0A9X1A6Z7"/>
<dbReference type="Pfam" id="PF04542">
    <property type="entry name" value="Sigma70_r2"/>
    <property type="match status" value="1"/>
</dbReference>
<reference evidence="6" key="1">
    <citation type="journal article" date="2021" name="Microorganisms">
        <title>Phylogenomic Reconstruction and Metabolic Potential of the Genus Aminobacter.</title>
        <authorList>
            <person name="Artuso I."/>
            <person name="Turrini P."/>
            <person name="Pirolo M."/>
            <person name="Lugli G.A."/>
            <person name="Ventura M."/>
            <person name="Visca P."/>
        </authorList>
    </citation>
    <scope>NUCLEOTIDE SEQUENCE</scope>
    <source>
        <strain evidence="6">LMG 26462</strain>
    </source>
</reference>
<evidence type="ECO:0000256" key="1">
    <source>
        <dbReference type="ARBA" id="ARBA00010641"/>
    </source>
</evidence>
<dbReference type="Gene3D" id="1.10.10.10">
    <property type="entry name" value="Winged helix-like DNA-binding domain superfamily/Winged helix DNA-binding domain"/>
    <property type="match status" value="1"/>
</dbReference>
<evidence type="ECO:0000313" key="6">
    <source>
        <dbReference type="EMBL" id="MBT1154333.1"/>
    </source>
</evidence>
<evidence type="ECO:0000313" key="7">
    <source>
        <dbReference type="Proteomes" id="UP001138921"/>
    </source>
</evidence>
<accession>A0A9X1A6Z7</accession>
<dbReference type="Gene3D" id="1.10.1740.10">
    <property type="match status" value="1"/>
</dbReference>
<feature type="domain" description="RNA polymerase sigma-70 region 2" evidence="5">
    <location>
        <begin position="14"/>
        <end position="76"/>
    </location>
</feature>
<keyword evidence="4" id="KW-0804">Transcription</keyword>